<accession>A0A6P2CTI6</accession>
<keyword evidence="2" id="KW-1185">Reference proteome</keyword>
<sequence length="187" mass="21075">MSDEVYTYDLRLEQPIIAALVRQASTRYAQRFGQRPVNAIEVGFWVEGARLVVRLISNPAYEFNWIIYPNGYAETVDRASYGEYTTVPSWELLNNLSGLTDVRVRDDSGHDISLRAIRDGYQEGWRDVVNAIGRNAMRVVFDSHADLFAGVLLTAPCEVMVYEDEDSHLAWYLSISGGAITFKPTSA</sequence>
<gene>
    <name evidence="1" type="ORF">SOIL9_54330</name>
</gene>
<dbReference type="AlphaFoldDB" id="A0A6P2CTI6"/>
<evidence type="ECO:0000313" key="1">
    <source>
        <dbReference type="EMBL" id="VTR92281.1"/>
    </source>
</evidence>
<dbReference type="Proteomes" id="UP000464178">
    <property type="component" value="Chromosome"/>
</dbReference>
<protein>
    <submittedName>
        <fullName evidence="1">Uncharacterized protein</fullName>
    </submittedName>
</protein>
<evidence type="ECO:0000313" key="2">
    <source>
        <dbReference type="Proteomes" id="UP000464178"/>
    </source>
</evidence>
<dbReference type="EMBL" id="LR593886">
    <property type="protein sequence ID" value="VTR92281.1"/>
    <property type="molecule type" value="Genomic_DNA"/>
</dbReference>
<proteinExistence type="predicted"/>
<name>A0A6P2CTI6_9BACT</name>
<dbReference type="RefSeq" id="WP_162667172.1">
    <property type="nucleotide sequence ID" value="NZ_LR593886.1"/>
</dbReference>
<reference evidence="1 2" key="1">
    <citation type="submission" date="2019-05" db="EMBL/GenBank/DDBJ databases">
        <authorList>
            <consortium name="Science for Life Laboratories"/>
        </authorList>
    </citation>
    <scope>NUCLEOTIDE SEQUENCE [LARGE SCALE GENOMIC DNA]</scope>
    <source>
        <strain evidence="1">Soil9</strain>
    </source>
</reference>
<dbReference type="KEGG" id="gms:SOIL9_54330"/>
<organism evidence="1 2">
    <name type="scientific">Gemmata massiliana</name>
    <dbReference type="NCBI Taxonomy" id="1210884"/>
    <lineage>
        <taxon>Bacteria</taxon>
        <taxon>Pseudomonadati</taxon>
        <taxon>Planctomycetota</taxon>
        <taxon>Planctomycetia</taxon>
        <taxon>Gemmatales</taxon>
        <taxon>Gemmataceae</taxon>
        <taxon>Gemmata</taxon>
    </lineage>
</organism>